<dbReference type="RefSeq" id="WP_098317062.1">
    <property type="nucleotide sequence ID" value="NZ_NTYF01000023.1"/>
</dbReference>
<dbReference type="Proteomes" id="UP000219897">
    <property type="component" value="Unassembled WGS sequence"/>
</dbReference>
<dbReference type="EMBL" id="NTYF01000023">
    <property type="protein sequence ID" value="PER55722.1"/>
    <property type="molecule type" value="Genomic_DNA"/>
</dbReference>
<organism evidence="1 2">
    <name type="scientific">Bacillus thuringiensis</name>
    <dbReference type="NCBI Taxonomy" id="1428"/>
    <lineage>
        <taxon>Bacteria</taxon>
        <taxon>Bacillati</taxon>
        <taxon>Bacillota</taxon>
        <taxon>Bacilli</taxon>
        <taxon>Bacillales</taxon>
        <taxon>Bacillaceae</taxon>
        <taxon>Bacillus</taxon>
        <taxon>Bacillus cereus group</taxon>
    </lineage>
</organism>
<name>A0ABD6SCS1_BACTU</name>
<dbReference type="AlphaFoldDB" id="A0ABD6SCS1"/>
<gene>
    <name evidence="1" type="ORF">CN495_08185</name>
</gene>
<evidence type="ECO:0000313" key="2">
    <source>
        <dbReference type="Proteomes" id="UP000219897"/>
    </source>
</evidence>
<reference evidence="1 2" key="1">
    <citation type="submission" date="2017-09" db="EMBL/GenBank/DDBJ databases">
        <title>Large-scale bioinformatics analysis of Bacillus genomes uncovers conserved roles of natural products in bacterial physiology.</title>
        <authorList>
            <consortium name="Agbiome Team Llc"/>
            <person name="Bleich R.M."/>
            <person name="Kirk G.J."/>
            <person name="Santa Maria K.C."/>
            <person name="Allen S.E."/>
            <person name="Farag S."/>
            <person name="Shank E.A."/>
            <person name="Bowers A."/>
        </authorList>
    </citation>
    <scope>NUCLEOTIDE SEQUENCE [LARGE SCALE GENOMIC DNA]</scope>
    <source>
        <strain evidence="1 2">AFS005140</strain>
    </source>
</reference>
<sequence length="191" mass="21271">MIMSERQEKIGTMVVDALLDGENVILVGGNEGRLSETSISVVELSGDNRHALFMPRVLEQEYTMRNELICNESVLCFPYSNSTLTDVWAITGVARHMSRLSAICPQEEMETAVIDAWLNEELSGLLAIHGESAERVVNRIYNDWKVNEEDTGDFVAKLLKYVAVVSAEGKLSEIYTVEMKDGELVVEQVAV</sequence>
<comment type="caution">
    <text evidence="1">The sequence shown here is derived from an EMBL/GenBank/DDBJ whole genome shotgun (WGS) entry which is preliminary data.</text>
</comment>
<accession>A0ABD6SCS1</accession>
<protein>
    <submittedName>
        <fullName evidence="1">Uncharacterized protein</fullName>
    </submittedName>
</protein>
<evidence type="ECO:0000313" key="1">
    <source>
        <dbReference type="EMBL" id="PER55722.1"/>
    </source>
</evidence>
<proteinExistence type="predicted"/>